<evidence type="ECO:0000313" key="3">
    <source>
        <dbReference type="EMBL" id="AAM94918.1"/>
    </source>
</evidence>
<reference evidence="2" key="1">
    <citation type="submission" date="2002-04" db="EMBL/GenBank/DDBJ databases">
        <authorList>
            <person name="Buell R."/>
        </authorList>
    </citation>
    <scope>NUCLEOTIDE SEQUENCE</scope>
</reference>
<reference evidence="4" key="5">
    <citation type="journal article" date="2008" name="Nucleic Acids Res.">
        <title>The rice annotation project database (RAP-DB): 2008 update.</title>
        <authorList>
            <consortium name="The rice annotation project (RAP)"/>
        </authorList>
    </citation>
    <scope>GENOME REANNOTATION</scope>
    <source>
        <strain evidence="4">cv. Nipponbare</strain>
    </source>
</reference>
<dbReference type="AlphaFoldDB" id="Q7G272"/>
<dbReference type="EMBL" id="AC087192">
    <property type="protein sequence ID" value="AAK84442.1"/>
    <property type="molecule type" value="Genomic_DNA"/>
</dbReference>
<feature type="region of interest" description="Disordered" evidence="1">
    <location>
        <begin position="180"/>
        <end position="203"/>
    </location>
</feature>
<dbReference type="Proteomes" id="UP000000763">
    <property type="component" value="Chromosome 10"/>
</dbReference>
<feature type="compositionally biased region" description="Basic and acidic residues" evidence="1">
    <location>
        <begin position="180"/>
        <end position="192"/>
    </location>
</feature>
<sequence>MAGLRKTIGGNYAQGMRSDQHDLYEISDAVLAKIKSALPYFEGNYDPHAYINWELAVDSEFQKHVLSEKQKEVHNHGKEERDMNEPPIPLFTLKVEALPSSEEGIKGKLNGAEINQAREYLMESSRSPLSNGSSLIAKIHLSEPQLKQQSAVSPVMGLWACNFVWDPGPSGAHVGNKVDLHRQDQQPTERYRVPVPLAEWDRE</sequence>
<reference evidence="4" key="2">
    <citation type="journal article" date="2005" name="Nature">
        <title>The map-based sequence of the rice genome.</title>
        <authorList>
            <consortium name="International rice genome sequencing project (IRGSP)"/>
            <person name="Matsumoto T."/>
            <person name="Wu J."/>
            <person name="Kanamori H."/>
            <person name="Katayose Y."/>
            <person name="Fujisawa M."/>
            <person name="Namiki N."/>
            <person name="Mizuno H."/>
            <person name="Yamamoto K."/>
            <person name="Antonio B.A."/>
            <person name="Baba T."/>
            <person name="Sakata K."/>
            <person name="Nagamura Y."/>
            <person name="Aoki H."/>
            <person name="Arikawa K."/>
            <person name="Arita K."/>
            <person name="Bito T."/>
            <person name="Chiden Y."/>
            <person name="Fujitsuka N."/>
            <person name="Fukunaka R."/>
            <person name="Hamada M."/>
            <person name="Harada C."/>
            <person name="Hayashi A."/>
            <person name="Hijishita S."/>
            <person name="Honda M."/>
            <person name="Hosokawa S."/>
            <person name="Ichikawa Y."/>
            <person name="Idonuma A."/>
            <person name="Iijima M."/>
            <person name="Ikeda M."/>
            <person name="Ikeno M."/>
            <person name="Ito K."/>
            <person name="Ito S."/>
            <person name="Ito T."/>
            <person name="Ito Y."/>
            <person name="Ito Y."/>
            <person name="Iwabuchi A."/>
            <person name="Kamiya K."/>
            <person name="Karasawa W."/>
            <person name="Kurita K."/>
            <person name="Katagiri S."/>
            <person name="Kikuta A."/>
            <person name="Kobayashi H."/>
            <person name="Kobayashi N."/>
            <person name="Machita K."/>
            <person name="Maehara T."/>
            <person name="Masukawa M."/>
            <person name="Mizubayashi T."/>
            <person name="Mukai Y."/>
            <person name="Nagasaki H."/>
            <person name="Nagata Y."/>
            <person name="Naito S."/>
            <person name="Nakashima M."/>
            <person name="Nakama Y."/>
            <person name="Nakamichi Y."/>
            <person name="Nakamura M."/>
            <person name="Meguro A."/>
            <person name="Negishi M."/>
            <person name="Ohta I."/>
            <person name="Ohta T."/>
            <person name="Okamoto M."/>
            <person name="Ono N."/>
            <person name="Saji S."/>
            <person name="Sakaguchi M."/>
            <person name="Sakai K."/>
            <person name="Shibata M."/>
            <person name="Shimokawa T."/>
            <person name="Song J."/>
            <person name="Takazaki Y."/>
            <person name="Terasawa K."/>
            <person name="Tsugane M."/>
            <person name="Tsuji K."/>
            <person name="Ueda S."/>
            <person name="Waki K."/>
            <person name="Yamagata H."/>
            <person name="Yamamoto M."/>
            <person name="Yamamoto S."/>
            <person name="Yamane H."/>
            <person name="Yoshiki S."/>
            <person name="Yoshihara R."/>
            <person name="Yukawa K."/>
            <person name="Zhong H."/>
            <person name="Yano M."/>
            <person name="Yuan Q."/>
            <person name="Ouyang S."/>
            <person name="Liu J."/>
            <person name="Jones K.M."/>
            <person name="Gansberger K."/>
            <person name="Moffat K."/>
            <person name="Hill J."/>
            <person name="Bera J."/>
            <person name="Fadrosh D."/>
            <person name="Jin S."/>
            <person name="Johri S."/>
            <person name="Kim M."/>
            <person name="Overton L."/>
            <person name="Reardon M."/>
            <person name="Tsitrin T."/>
            <person name="Vuong H."/>
            <person name="Weaver B."/>
            <person name="Ciecko A."/>
            <person name="Tallon L."/>
            <person name="Jackson J."/>
            <person name="Pai G."/>
            <person name="Aken S.V."/>
            <person name="Utterback T."/>
            <person name="Reidmuller S."/>
            <person name="Feldblyum T."/>
            <person name="Hsiao J."/>
            <person name="Zismann V."/>
            <person name="Iobst S."/>
            <person name="de Vazeille A.R."/>
            <person name="Buell C.R."/>
            <person name="Ying K."/>
            <person name="Li Y."/>
            <person name="Lu T."/>
            <person name="Huang Y."/>
            <person name="Zhao Q."/>
            <person name="Feng Q."/>
            <person name="Zhang L."/>
            <person name="Zhu J."/>
            <person name="Weng Q."/>
            <person name="Mu J."/>
            <person name="Lu Y."/>
            <person name="Fan D."/>
            <person name="Liu Y."/>
            <person name="Guan J."/>
            <person name="Zhang Y."/>
            <person name="Yu S."/>
            <person name="Liu X."/>
            <person name="Zhang Y."/>
            <person name="Hong G."/>
            <person name="Han B."/>
            <person name="Choisne N."/>
            <person name="Demange N."/>
            <person name="Orjeda G."/>
            <person name="Samain S."/>
            <person name="Cattolico L."/>
            <person name="Pelletier E."/>
            <person name="Couloux A."/>
            <person name="Segurens B."/>
            <person name="Wincker P."/>
            <person name="D'Hont A."/>
            <person name="Scarpelli C."/>
            <person name="Weissenbach J."/>
            <person name="Salanoubat M."/>
            <person name="Quetier F."/>
            <person name="Yu Y."/>
            <person name="Kim H.R."/>
            <person name="Rambo T."/>
            <person name="Currie J."/>
            <person name="Collura K."/>
            <person name="Luo M."/>
            <person name="Yang T."/>
            <person name="Ammiraju J.S.S."/>
            <person name="Engler F."/>
            <person name="Soderlund C."/>
            <person name="Wing R.A."/>
            <person name="Palmer L.E."/>
            <person name="de la Bastide M."/>
            <person name="Spiegel L."/>
            <person name="Nascimento L."/>
            <person name="Zutavern T."/>
            <person name="O'Shaughnessy A."/>
            <person name="Dike S."/>
            <person name="Dedhia N."/>
            <person name="Preston R."/>
            <person name="Balija V."/>
            <person name="McCombie W.R."/>
            <person name="Chow T."/>
            <person name="Chen H."/>
            <person name="Chung M."/>
            <person name="Chen C."/>
            <person name="Shaw J."/>
            <person name="Wu H."/>
            <person name="Hsiao K."/>
            <person name="Chao Y."/>
            <person name="Chu M."/>
            <person name="Cheng C."/>
            <person name="Hour A."/>
            <person name="Lee P."/>
            <person name="Lin S."/>
            <person name="Lin Y."/>
            <person name="Liou J."/>
            <person name="Liu S."/>
            <person name="Hsing Y."/>
            <person name="Raghuvanshi S."/>
            <person name="Mohanty A."/>
            <person name="Bharti A.K."/>
            <person name="Gaur A."/>
            <person name="Gupta V."/>
            <person name="Kumar D."/>
            <person name="Ravi V."/>
            <person name="Vij S."/>
            <person name="Kapur A."/>
            <person name="Khurana P."/>
            <person name="Khurana P."/>
            <person name="Khurana J.P."/>
            <person name="Tyagi A.K."/>
            <person name="Gaikwad K."/>
            <person name="Singh A."/>
            <person name="Dalal V."/>
            <person name="Srivastava S."/>
            <person name="Dixit A."/>
            <person name="Pal A.K."/>
            <person name="Ghazi I.A."/>
            <person name="Yadav M."/>
            <person name="Pandit A."/>
            <person name="Bhargava A."/>
            <person name="Sureshbabu K."/>
            <person name="Batra K."/>
            <person name="Sharma T.R."/>
            <person name="Mohapatra T."/>
            <person name="Singh N.K."/>
            <person name="Messing J."/>
            <person name="Nelson A.B."/>
            <person name="Fuks G."/>
            <person name="Kavchok S."/>
            <person name="Keizer G."/>
            <person name="Linton E."/>
            <person name="Llaca V."/>
            <person name="Song R."/>
            <person name="Tanyolac B."/>
            <person name="Young S."/>
            <person name="Ho-Il K."/>
            <person name="Hahn J.H."/>
            <person name="Sangsakoo G."/>
            <person name="Vanavichit A."/>
            <person name="de Mattos Luiz.A.T."/>
            <person name="Zimmer P.D."/>
            <person name="Malone G."/>
            <person name="Dellagostin O."/>
            <person name="de Oliveira A.C."/>
            <person name="Bevan M."/>
            <person name="Bancroft I."/>
            <person name="Minx P."/>
            <person name="Cordum H."/>
            <person name="Wilson R."/>
            <person name="Cheng Z."/>
            <person name="Jin W."/>
            <person name="Jiang J."/>
            <person name="Leong S.A."/>
            <person name="Iwama H."/>
            <person name="Gojobori T."/>
            <person name="Itoh T."/>
            <person name="Niimura Y."/>
            <person name="Fujii Y."/>
            <person name="Habara T."/>
            <person name="Sakai H."/>
            <person name="Sato Y."/>
            <person name="Wilson G."/>
            <person name="Kumar K."/>
            <person name="McCouch S."/>
            <person name="Juretic N."/>
            <person name="Hoen D."/>
            <person name="Wright S."/>
            <person name="Bruskiewich R."/>
            <person name="Bureau T."/>
            <person name="Miyao A."/>
            <person name="Hirochika H."/>
            <person name="Nishikawa T."/>
            <person name="Kadowaki K."/>
            <person name="Sugiura M."/>
            <person name="Burr B."/>
            <person name="Sasaki T."/>
        </authorList>
    </citation>
    <scope>NUCLEOTIDE SEQUENCE [LARGE SCALE GENOMIC DNA]</scope>
    <source>
        <strain evidence="4">cv. Nipponbare</strain>
    </source>
</reference>
<dbReference type="EMBL" id="AC091122">
    <property type="protein sequence ID" value="AAM94918.1"/>
    <property type="molecule type" value="Genomic_DNA"/>
</dbReference>
<name>Q7G272_ORYSJ</name>
<evidence type="ECO:0008006" key="5">
    <source>
        <dbReference type="Google" id="ProtNLM"/>
    </source>
</evidence>
<proteinExistence type="predicted"/>
<protein>
    <recommendedName>
        <fullName evidence="5">Retrotransposon protein, putative, Ty3-gypsy subclass</fullName>
    </recommendedName>
</protein>
<accession>Q7G272</accession>
<reference evidence="2" key="3">
    <citation type="submission" date="2005-04" db="EMBL/GenBank/DDBJ databases">
        <title>Oryza sativa chromosome 10 BAC OSJNBa0005K07 genomic sequence.</title>
        <authorList>
            <person name="Buell C.R."/>
            <person name="Yuan Q."/>
            <person name="Ouyang S."/>
            <person name="Liu J."/>
            <person name="Moffat K.S."/>
            <person name="Hill J.N."/>
            <person name="Gansberger K."/>
            <person name="Brenner M."/>
            <person name="Burgess S."/>
            <person name="Hance M."/>
            <person name="Shvartsbeyn M."/>
            <person name="Tsitrin T."/>
            <person name="Riggs F."/>
            <person name="Hsiao J."/>
            <person name="Zismann V."/>
            <person name="Blunt S."/>
            <person name="Pai G."/>
            <person name="VanAken S.E."/>
            <person name="Utterback T.R."/>
            <person name="Feldblyum T.V."/>
            <person name="Kalb E."/>
            <person name="Quackenbush J."/>
            <person name="Salzberg S.L."/>
            <person name="White O."/>
            <person name="Fraser C.M."/>
        </authorList>
    </citation>
    <scope>NUCLEOTIDE SEQUENCE</scope>
</reference>
<evidence type="ECO:0000313" key="4">
    <source>
        <dbReference type="Proteomes" id="UP000000763"/>
    </source>
</evidence>
<evidence type="ECO:0000256" key="1">
    <source>
        <dbReference type="SAM" id="MobiDB-lite"/>
    </source>
</evidence>
<organism evidence="2 4">
    <name type="scientific">Oryza sativa subsp. japonica</name>
    <name type="common">Rice</name>
    <dbReference type="NCBI Taxonomy" id="39947"/>
    <lineage>
        <taxon>Eukaryota</taxon>
        <taxon>Viridiplantae</taxon>
        <taxon>Streptophyta</taxon>
        <taxon>Embryophyta</taxon>
        <taxon>Tracheophyta</taxon>
        <taxon>Spermatophyta</taxon>
        <taxon>Magnoliopsida</taxon>
        <taxon>Liliopsida</taxon>
        <taxon>Poales</taxon>
        <taxon>Poaceae</taxon>
        <taxon>BOP clade</taxon>
        <taxon>Oryzoideae</taxon>
        <taxon>Oryzeae</taxon>
        <taxon>Oryzinae</taxon>
        <taxon>Oryza</taxon>
        <taxon>Oryza sativa</taxon>
    </lineage>
</organism>
<evidence type="ECO:0000313" key="2">
    <source>
        <dbReference type="EMBL" id="AAK84442.1"/>
    </source>
</evidence>
<gene>
    <name evidence="2" type="ORF">OSJNBa0005K07.6</name>
    <name evidence="3" type="ORF">OSJNBb0091N21.39</name>
</gene>
<reference evidence="3" key="4">
    <citation type="submission" date="2005-04" db="EMBL/GenBank/DDBJ databases">
        <title>Oryza sativa chromosome 10 BAC OSJNBb0091N21 genomic sequence.</title>
        <authorList>
            <person name="Buell C.R."/>
            <person name="Yuan Q."/>
            <person name="Ouyang S."/>
            <person name="Liu J."/>
            <person name="Gansberger K."/>
            <person name="Kim M.M."/>
            <person name="Overton II L.L."/>
            <person name="Bera J.J."/>
            <person name="Tsitrin T."/>
            <person name="Krol M.I."/>
            <person name="Jarrahi B.B."/>
            <person name="Jin S.S."/>
            <person name="Koo H."/>
            <person name="Zismann V."/>
            <person name="Hsiao J."/>
            <person name="Blunt S."/>
            <person name="Vanaken S.S."/>
            <person name="Utterback T.T."/>
            <person name="Feldblyum T.V."/>
            <person name="Yang Q.Q."/>
            <person name="Haas B.J."/>
            <person name="Suh B.B."/>
            <person name="Peterson J.J."/>
            <person name="Quackenbush J."/>
            <person name="White O."/>
            <person name="Salzberg S.L."/>
            <person name="Fraser C.M."/>
        </authorList>
    </citation>
    <scope>NUCLEOTIDE SEQUENCE</scope>
</reference>